<dbReference type="EMBL" id="CAXIEN010000151">
    <property type="protein sequence ID" value="CAL1281992.1"/>
    <property type="molecule type" value="Genomic_DNA"/>
</dbReference>
<dbReference type="Proteomes" id="UP001497382">
    <property type="component" value="Unassembled WGS sequence"/>
</dbReference>
<evidence type="ECO:0000313" key="2">
    <source>
        <dbReference type="EMBL" id="CAL1281992.1"/>
    </source>
</evidence>
<proteinExistence type="predicted"/>
<evidence type="ECO:0000256" key="1">
    <source>
        <dbReference type="SAM" id="Phobius"/>
    </source>
</evidence>
<dbReference type="AlphaFoldDB" id="A0AAV2ADE0"/>
<feature type="transmembrane region" description="Helical" evidence="1">
    <location>
        <begin position="21"/>
        <end position="49"/>
    </location>
</feature>
<comment type="caution">
    <text evidence="2">The sequence shown here is derived from an EMBL/GenBank/DDBJ whole genome shotgun (WGS) entry which is preliminary data.</text>
</comment>
<accession>A0AAV2ADE0</accession>
<keyword evidence="3" id="KW-1185">Reference proteome</keyword>
<organism evidence="2 3">
    <name type="scientific">Larinioides sclopetarius</name>
    <dbReference type="NCBI Taxonomy" id="280406"/>
    <lineage>
        <taxon>Eukaryota</taxon>
        <taxon>Metazoa</taxon>
        <taxon>Ecdysozoa</taxon>
        <taxon>Arthropoda</taxon>
        <taxon>Chelicerata</taxon>
        <taxon>Arachnida</taxon>
        <taxon>Araneae</taxon>
        <taxon>Araneomorphae</taxon>
        <taxon>Entelegynae</taxon>
        <taxon>Araneoidea</taxon>
        <taxon>Araneidae</taxon>
        <taxon>Larinioides</taxon>
    </lineage>
</organism>
<reference evidence="2 3" key="1">
    <citation type="submission" date="2024-04" db="EMBL/GenBank/DDBJ databases">
        <authorList>
            <person name="Rising A."/>
            <person name="Reimegard J."/>
            <person name="Sonavane S."/>
            <person name="Akerstrom W."/>
            <person name="Nylinder S."/>
            <person name="Hedman E."/>
            <person name="Kallberg Y."/>
        </authorList>
    </citation>
    <scope>NUCLEOTIDE SEQUENCE [LARGE SCALE GENOMIC DNA]</scope>
</reference>
<evidence type="ECO:0000313" key="3">
    <source>
        <dbReference type="Proteomes" id="UP001497382"/>
    </source>
</evidence>
<protein>
    <submittedName>
        <fullName evidence="2">Uncharacterized protein</fullName>
    </submittedName>
</protein>
<keyword evidence="1" id="KW-0472">Membrane</keyword>
<keyword evidence="1" id="KW-1133">Transmembrane helix</keyword>
<name>A0AAV2ADE0_9ARAC</name>
<gene>
    <name evidence="2" type="ORF">LARSCL_LOCUS11893</name>
</gene>
<keyword evidence="1" id="KW-0812">Transmembrane</keyword>
<sequence>MIFQDTKMYLCVKVLKKVHQLLFARFVTMNFSAFFAIIISVLAVFIAAIGPVHAGTGGGITVPAAKLITPPKPTQPAGK</sequence>